<dbReference type="EMBL" id="AFBI03000052">
    <property type="protein sequence ID" value="EJW02896.1"/>
    <property type="molecule type" value="Genomic_DNA"/>
</dbReference>
<dbReference type="Proteomes" id="UP000003163">
    <property type="component" value="Unassembled WGS sequence"/>
</dbReference>
<name>J9D502_EDHAE</name>
<reference evidence="2" key="2">
    <citation type="submission" date="2015-07" db="EMBL/GenBank/DDBJ databases">
        <title>Contrasting host-pathogen interactions and genome evolution in two generalist and specialist microsporidian pathogens of mosquitoes.</title>
        <authorList>
            <consortium name="The Broad Institute Genomics Platform"/>
            <consortium name="The Broad Institute Genome Sequencing Center for Infectious Disease"/>
            <person name="Cuomo C.A."/>
            <person name="Sanscrainte N.D."/>
            <person name="Goldberg J.M."/>
            <person name="Heiman D."/>
            <person name="Young S."/>
            <person name="Zeng Q."/>
            <person name="Becnel J.J."/>
            <person name="Birren B.W."/>
        </authorList>
    </citation>
    <scope>NUCLEOTIDE SEQUENCE [LARGE SCALE GENOMIC DNA]</scope>
    <source>
        <strain evidence="2">USNM 41457</strain>
    </source>
</reference>
<dbReference type="AlphaFoldDB" id="J9D502"/>
<proteinExistence type="predicted"/>
<keyword evidence="2" id="KW-1185">Reference proteome</keyword>
<comment type="caution">
    <text evidence="1">The sequence shown here is derived from an EMBL/GenBank/DDBJ whole genome shotgun (WGS) entry which is preliminary data.</text>
</comment>
<reference evidence="1 2" key="1">
    <citation type="submission" date="2011-08" db="EMBL/GenBank/DDBJ databases">
        <authorList>
            <person name="Liu Z.J."/>
            <person name="Shi F.L."/>
            <person name="Lu J.Q."/>
            <person name="Li M."/>
            <person name="Wang Z.L."/>
        </authorList>
    </citation>
    <scope>NUCLEOTIDE SEQUENCE [LARGE SCALE GENOMIC DNA]</scope>
    <source>
        <strain evidence="1 2">USNM 41457</strain>
    </source>
</reference>
<sequence length="130" mass="15575">MLLLCITSDILLGYVISIMCLNELHHRTRRDQRIEFLNDKKFNIECKIEAINSILKNFEIYNKILRQDGVVHIKCQWKKNVHKSFIINQFEMLEQLKSFFLKKLDKLQIQKENIDSNLTVLKNNLDRLNN</sequence>
<dbReference type="InParanoid" id="J9D502"/>
<gene>
    <name evidence="1" type="ORF">EDEG_02720</name>
</gene>
<evidence type="ECO:0000313" key="2">
    <source>
        <dbReference type="Proteomes" id="UP000003163"/>
    </source>
</evidence>
<dbReference type="VEuPathDB" id="MicrosporidiaDB:EDEG_02720"/>
<protein>
    <submittedName>
        <fullName evidence="1">Uncharacterized protein</fullName>
    </submittedName>
</protein>
<dbReference type="HOGENOM" id="CLU_1938123_0_0_1"/>
<organism evidence="1 2">
    <name type="scientific">Edhazardia aedis (strain USNM 41457)</name>
    <name type="common">Microsporidian parasite</name>
    <dbReference type="NCBI Taxonomy" id="1003232"/>
    <lineage>
        <taxon>Eukaryota</taxon>
        <taxon>Fungi</taxon>
        <taxon>Fungi incertae sedis</taxon>
        <taxon>Microsporidia</taxon>
        <taxon>Edhazardia</taxon>
    </lineage>
</organism>
<evidence type="ECO:0000313" key="1">
    <source>
        <dbReference type="EMBL" id="EJW02896.1"/>
    </source>
</evidence>
<accession>J9D502</accession>